<dbReference type="EMBL" id="AP021876">
    <property type="protein sequence ID" value="BBO86283.1"/>
    <property type="molecule type" value="Genomic_DNA"/>
</dbReference>
<gene>
    <name evidence="2" type="ORF">DSCO28_68490</name>
</gene>
<protein>
    <submittedName>
        <fullName evidence="2">Uncharacterized protein</fullName>
    </submittedName>
</protein>
<dbReference type="PROSITE" id="PS51257">
    <property type="entry name" value="PROKAR_LIPOPROTEIN"/>
    <property type="match status" value="1"/>
</dbReference>
<dbReference type="KEGG" id="dov:DSCO28_68490"/>
<evidence type="ECO:0000256" key="1">
    <source>
        <dbReference type="SAM" id="SignalP"/>
    </source>
</evidence>
<keyword evidence="1" id="KW-0732">Signal</keyword>
<evidence type="ECO:0000313" key="2">
    <source>
        <dbReference type="EMBL" id="BBO86283.1"/>
    </source>
</evidence>
<feature type="signal peptide" evidence="1">
    <location>
        <begin position="1"/>
        <end position="25"/>
    </location>
</feature>
<reference evidence="2 3" key="1">
    <citation type="submission" date="2019-11" db="EMBL/GenBank/DDBJ databases">
        <title>Comparative genomics of hydrocarbon-degrading Desulfosarcina strains.</title>
        <authorList>
            <person name="Watanabe M."/>
            <person name="Kojima H."/>
            <person name="Fukui M."/>
        </authorList>
    </citation>
    <scope>NUCLEOTIDE SEQUENCE [LARGE SCALE GENOMIC DNA]</scope>
    <source>
        <strain evidence="2 3">28bB2T</strain>
    </source>
</reference>
<organism evidence="2 3">
    <name type="scientific">Desulfosarcina ovata subsp. sediminis</name>
    <dbReference type="NCBI Taxonomy" id="885957"/>
    <lineage>
        <taxon>Bacteria</taxon>
        <taxon>Pseudomonadati</taxon>
        <taxon>Thermodesulfobacteriota</taxon>
        <taxon>Desulfobacteria</taxon>
        <taxon>Desulfobacterales</taxon>
        <taxon>Desulfosarcinaceae</taxon>
        <taxon>Desulfosarcina</taxon>
    </lineage>
</organism>
<sequence length="94" mass="10518">MIIKFKYIINILFISLICLVNSALACSVSEEFDFQDSAGYHYNVYGDNGDYIGYISQVEEPAGKWVVWVDGQGALNEIYETKSDAMDALCNSND</sequence>
<feature type="chain" id="PRO_5024280744" evidence="1">
    <location>
        <begin position="26"/>
        <end position="94"/>
    </location>
</feature>
<accession>A0A5K8A170</accession>
<dbReference type="AlphaFoldDB" id="A0A5K8A170"/>
<dbReference type="RefSeq" id="WP_155325615.1">
    <property type="nucleotide sequence ID" value="NZ_AP021876.1"/>
</dbReference>
<name>A0A5K8A170_9BACT</name>
<proteinExistence type="predicted"/>
<evidence type="ECO:0000313" key="3">
    <source>
        <dbReference type="Proteomes" id="UP000425960"/>
    </source>
</evidence>
<dbReference type="Proteomes" id="UP000425960">
    <property type="component" value="Chromosome"/>
</dbReference>